<reference evidence="1 2" key="1">
    <citation type="submission" date="2018-04" db="EMBL/GenBank/DDBJ databases">
        <title>Genomic Encyclopedia of Archaeal and Bacterial Type Strains, Phase II (KMG-II): from individual species to whole genera.</title>
        <authorList>
            <person name="Goeker M."/>
        </authorList>
    </citation>
    <scope>NUCLEOTIDE SEQUENCE [LARGE SCALE GENOMIC DNA]</scope>
    <source>
        <strain evidence="1 2">DSM 100162</strain>
    </source>
</reference>
<evidence type="ECO:0008006" key="3">
    <source>
        <dbReference type="Google" id="ProtNLM"/>
    </source>
</evidence>
<gene>
    <name evidence="1" type="ORF">C8N40_111141</name>
</gene>
<keyword evidence="2" id="KW-1185">Reference proteome</keyword>
<dbReference type="OrthoDB" id="5196042at2"/>
<proteinExistence type="predicted"/>
<dbReference type="AlphaFoldDB" id="A0A2T5YD86"/>
<dbReference type="InterPro" id="IPR045384">
    <property type="entry name" value="DUF6527"/>
</dbReference>
<dbReference type="EMBL" id="QBKI01000011">
    <property type="protein sequence ID" value="PTX14476.1"/>
    <property type="molecule type" value="Genomic_DNA"/>
</dbReference>
<dbReference type="Pfam" id="PF20137">
    <property type="entry name" value="BubE"/>
    <property type="match status" value="1"/>
</dbReference>
<dbReference type="RefSeq" id="WP_108213400.1">
    <property type="nucleotide sequence ID" value="NZ_QBKI01000011.1"/>
</dbReference>
<sequence length="117" mass="13004">MKVLPIENEPGCYLFECPGCKHHHRITPDWQYNGNPEKPTISPSVLVRNGHYLGSEGKGSNGDCWCTYNKAQIAKGESPAPFNCTVCHSFVRDGKIQFLNDCTHELAGQTVELPDLD</sequence>
<evidence type="ECO:0000313" key="1">
    <source>
        <dbReference type="EMBL" id="PTX14476.1"/>
    </source>
</evidence>
<dbReference type="Proteomes" id="UP000244225">
    <property type="component" value="Unassembled WGS sequence"/>
</dbReference>
<name>A0A2T5YD86_9BACT</name>
<evidence type="ECO:0000313" key="2">
    <source>
        <dbReference type="Proteomes" id="UP000244225"/>
    </source>
</evidence>
<protein>
    <recommendedName>
        <fullName evidence="3">Ammonia monooxygenase</fullName>
    </recommendedName>
</protein>
<accession>A0A2T5YD86</accession>
<organism evidence="1 2">
    <name type="scientific">Pontibacter mucosus</name>
    <dbReference type="NCBI Taxonomy" id="1649266"/>
    <lineage>
        <taxon>Bacteria</taxon>
        <taxon>Pseudomonadati</taxon>
        <taxon>Bacteroidota</taxon>
        <taxon>Cytophagia</taxon>
        <taxon>Cytophagales</taxon>
        <taxon>Hymenobacteraceae</taxon>
        <taxon>Pontibacter</taxon>
    </lineage>
</organism>
<comment type="caution">
    <text evidence="1">The sequence shown here is derived from an EMBL/GenBank/DDBJ whole genome shotgun (WGS) entry which is preliminary data.</text>
</comment>